<name>A0A495SBM5_9FLAO</name>
<feature type="transmembrane region" description="Helical" evidence="1">
    <location>
        <begin position="65"/>
        <end position="83"/>
    </location>
</feature>
<gene>
    <name evidence="2" type="ORF">BCF58_2975</name>
</gene>
<sequence length="116" mass="13368">MKRLIFHSVSVGVSLYWLITEHHTYNPFSLKGPDFLEFYLILLVIFYGTVFMLKFSKESISKATFFFMILILIAGIIKWIKGVMLGKPIGYLTIILIGEIGIMMFLRSVKINSKII</sequence>
<keyword evidence="3" id="KW-1185">Reference proteome</keyword>
<keyword evidence="1" id="KW-0472">Membrane</keyword>
<feature type="transmembrane region" description="Helical" evidence="1">
    <location>
        <begin position="89"/>
        <end position="106"/>
    </location>
</feature>
<reference evidence="2 3" key="1">
    <citation type="submission" date="2018-10" db="EMBL/GenBank/DDBJ databases">
        <title>Genomic Encyclopedia of Archaeal and Bacterial Type Strains, Phase II (KMG-II): from individual species to whole genera.</title>
        <authorList>
            <person name="Goeker M."/>
        </authorList>
    </citation>
    <scope>NUCLEOTIDE SEQUENCE [LARGE SCALE GENOMIC DNA]</scope>
    <source>
        <strain evidence="2 3">DSM 14219</strain>
    </source>
</reference>
<evidence type="ECO:0008006" key="4">
    <source>
        <dbReference type="Google" id="ProtNLM"/>
    </source>
</evidence>
<keyword evidence="1" id="KW-1133">Transmembrane helix</keyword>
<feature type="transmembrane region" description="Helical" evidence="1">
    <location>
        <begin position="36"/>
        <end position="53"/>
    </location>
</feature>
<evidence type="ECO:0000313" key="2">
    <source>
        <dbReference type="EMBL" id="RKS96548.1"/>
    </source>
</evidence>
<protein>
    <recommendedName>
        <fullName evidence="4">DUF4345 domain-containing protein</fullName>
    </recommendedName>
</protein>
<dbReference type="EMBL" id="RBXB01000003">
    <property type="protein sequence ID" value="RKS96548.1"/>
    <property type="molecule type" value="Genomic_DNA"/>
</dbReference>
<dbReference type="AlphaFoldDB" id="A0A495SBM5"/>
<dbReference type="Proteomes" id="UP000272428">
    <property type="component" value="Unassembled WGS sequence"/>
</dbReference>
<keyword evidence="1" id="KW-0812">Transmembrane</keyword>
<dbReference type="RefSeq" id="WP_121462544.1">
    <property type="nucleotide sequence ID" value="NZ_RBXB01000003.1"/>
</dbReference>
<comment type="caution">
    <text evidence="2">The sequence shown here is derived from an EMBL/GenBank/DDBJ whole genome shotgun (WGS) entry which is preliminary data.</text>
</comment>
<evidence type="ECO:0000256" key="1">
    <source>
        <dbReference type="SAM" id="Phobius"/>
    </source>
</evidence>
<organism evidence="2 3">
    <name type="scientific">Chryseobacterium defluvii</name>
    <dbReference type="NCBI Taxonomy" id="160396"/>
    <lineage>
        <taxon>Bacteria</taxon>
        <taxon>Pseudomonadati</taxon>
        <taxon>Bacteroidota</taxon>
        <taxon>Flavobacteriia</taxon>
        <taxon>Flavobacteriales</taxon>
        <taxon>Weeksellaceae</taxon>
        <taxon>Chryseobacterium group</taxon>
        <taxon>Chryseobacterium</taxon>
    </lineage>
</organism>
<evidence type="ECO:0000313" key="3">
    <source>
        <dbReference type="Proteomes" id="UP000272428"/>
    </source>
</evidence>
<proteinExistence type="predicted"/>
<accession>A0A495SBM5</accession>
<dbReference type="OrthoDB" id="1273304at2"/>